<evidence type="ECO:0000256" key="5">
    <source>
        <dbReference type="ARBA" id="ARBA00023274"/>
    </source>
</evidence>
<keyword evidence="4" id="KW-0496">Mitochondrion</keyword>
<dbReference type="Proteomes" id="UP000449547">
    <property type="component" value="Unassembled WGS sequence"/>
</dbReference>
<comment type="caution">
    <text evidence="7">The sequence shown here is derived from an EMBL/GenBank/DDBJ whole genome shotgun (WGS) entry which is preliminary data.</text>
</comment>
<evidence type="ECO:0000256" key="1">
    <source>
        <dbReference type="ARBA" id="ARBA00004173"/>
    </source>
</evidence>
<dbReference type="GeneID" id="54781592"/>
<dbReference type="InterPro" id="IPR019716">
    <property type="entry name" value="Ribosomal_mL53"/>
</dbReference>
<dbReference type="VEuPathDB" id="FungiDB:DIURU_002941"/>
<keyword evidence="3" id="KW-0689">Ribosomal protein</keyword>
<reference evidence="7 8" key="1">
    <citation type="submission" date="2019-07" db="EMBL/GenBank/DDBJ databases">
        <title>Genome assembly of two rare yeast pathogens: Diutina rugosa and Trichomonascus ciferrii.</title>
        <authorList>
            <person name="Mixao V."/>
            <person name="Saus E."/>
            <person name="Hansen A."/>
            <person name="Lass-Flor C."/>
            <person name="Gabaldon T."/>
        </authorList>
    </citation>
    <scope>NUCLEOTIDE SEQUENCE [LARGE SCALE GENOMIC DNA]</scope>
    <source>
        <strain evidence="7 8">CBS 613</strain>
    </source>
</reference>
<dbReference type="OMA" id="TIDYKIL"/>
<dbReference type="RefSeq" id="XP_034012229.1">
    <property type="nucleotide sequence ID" value="XM_034155648.1"/>
</dbReference>
<sequence>MSLITKYITKATVRFDPFGTSAASARSFLSRVPSSAKVDLRVLNAQSKEAPLIEVTFKDKHVMKADPSTTTYNDLTDLLNSHSRKLLIQDAVNES</sequence>
<name>A0A642UMQ7_DIURU</name>
<comment type="similarity">
    <text evidence="2">Belongs to the mitochondrion-specific ribosomal protein mL53 family.</text>
</comment>
<evidence type="ECO:0000313" key="7">
    <source>
        <dbReference type="EMBL" id="KAA8902147.1"/>
    </source>
</evidence>
<dbReference type="OrthoDB" id="4136894at2759"/>
<dbReference type="InterPro" id="IPR042776">
    <property type="entry name" value="Ribosomal_mL53_fung"/>
</dbReference>
<organism evidence="7 8">
    <name type="scientific">Diutina rugosa</name>
    <name type="common">Yeast</name>
    <name type="synonym">Candida rugosa</name>
    <dbReference type="NCBI Taxonomy" id="5481"/>
    <lineage>
        <taxon>Eukaryota</taxon>
        <taxon>Fungi</taxon>
        <taxon>Dikarya</taxon>
        <taxon>Ascomycota</taxon>
        <taxon>Saccharomycotina</taxon>
        <taxon>Pichiomycetes</taxon>
        <taxon>Debaryomycetaceae</taxon>
        <taxon>Diutina</taxon>
    </lineage>
</organism>
<accession>A0A642UMQ7</accession>
<evidence type="ECO:0000256" key="6">
    <source>
        <dbReference type="ARBA" id="ARBA00035180"/>
    </source>
</evidence>
<dbReference type="Gene3D" id="3.40.30.10">
    <property type="entry name" value="Glutaredoxin"/>
    <property type="match status" value="1"/>
</dbReference>
<keyword evidence="8" id="KW-1185">Reference proteome</keyword>
<keyword evidence="5" id="KW-0687">Ribonucleoprotein</keyword>
<dbReference type="GO" id="GO:0003735">
    <property type="term" value="F:structural constituent of ribosome"/>
    <property type="evidence" value="ECO:0007669"/>
    <property type="project" value="TreeGrafter"/>
</dbReference>
<dbReference type="GO" id="GO:0005762">
    <property type="term" value="C:mitochondrial large ribosomal subunit"/>
    <property type="evidence" value="ECO:0007669"/>
    <property type="project" value="TreeGrafter"/>
</dbReference>
<evidence type="ECO:0000256" key="2">
    <source>
        <dbReference type="ARBA" id="ARBA00005557"/>
    </source>
</evidence>
<dbReference type="PANTHER" id="PTHR28236:SF1">
    <property type="entry name" value="LARGE RIBOSOMAL SUBUNIT PROTEIN ML53"/>
    <property type="match status" value="1"/>
</dbReference>
<dbReference type="AlphaFoldDB" id="A0A642UMQ7"/>
<evidence type="ECO:0000256" key="3">
    <source>
        <dbReference type="ARBA" id="ARBA00022980"/>
    </source>
</evidence>
<proteinExistence type="inferred from homology"/>
<evidence type="ECO:0000313" key="8">
    <source>
        <dbReference type="Proteomes" id="UP000449547"/>
    </source>
</evidence>
<dbReference type="PANTHER" id="PTHR28236">
    <property type="entry name" value="54S RIBOSOMAL PROTEIN L44, MITOCHONDRIAL"/>
    <property type="match status" value="1"/>
</dbReference>
<gene>
    <name evidence="7" type="ORF">DIURU_002941</name>
</gene>
<dbReference type="Pfam" id="PF10780">
    <property type="entry name" value="MRP_L53"/>
    <property type="match status" value="1"/>
</dbReference>
<dbReference type="EMBL" id="SWFT01000092">
    <property type="protein sequence ID" value="KAA8902147.1"/>
    <property type="molecule type" value="Genomic_DNA"/>
</dbReference>
<protein>
    <recommendedName>
        <fullName evidence="6">Large ribosomal subunit protein mL53</fullName>
    </recommendedName>
</protein>
<evidence type="ECO:0000256" key="4">
    <source>
        <dbReference type="ARBA" id="ARBA00023128"/>
    </source>
</evidence>
<comment type="subcellular location">
    <subcellularLocation>
        <location evidence="1">Mitochondrion</location>
    </subcellularLocation>
</comment>